<keyword evidence="2" id="KW-1185">Reference proteome</keyword>
<dbReference type="Proteomes" id="UP001595617">
    <property type="component" value="Unassembled WGS sequence"/>
</dbReference>
<sequence>MPSQPLLPELYYDKRCGLCRAEIHHLAPRFRNKMILVDISAPNFTGAHGVEPLAMLQRIHVWDGERFHIGLDGTLFYWRVAGFGWLTAILSWRWIKPVAAWSYDTWAQRRAIRKGYCAVEKVS</sequence>
<proteinExistence type="predicted"/>
<dbReference type="PANTHER" id="PTHR34290:SF2">
    <property type="entry name" value="OS04G0668800 PROTEIN"/>
    <property type="match status" value="1"/>
</dbReference>
<comment type="caution">
    <text evidence="1">The sequence shown here is derived from an EMBL/GenBank/DDBJ whole genome shotgun (WGS) entry which is preliminary data.</text>
</comment>
<dbReference type="InterPro" id="IPR007263">
    <property type="entry name" value="DCC1-like"/>
</dbReference>
<accession>A0ABV7ZU77</accession>
<evidence type="ECO:0000313" key="1">
    <source>
        <dbReference type="EMBL" id="MFC3851735.1"/>
    </source>
</evidence>
<gene>
    <name evidence="1" type="ORF">ACFOOG_02715</name>
</gene>
<dbReference type="RefSeq" id="WP_380693083.1">
    <property type="nucleotide sequence ID" value="NZ_JBHRYR010000002.1"/>
</dbReference>
<evidence type="ECO:0000313" key="2">
    <source>
        <dbReference type="Proteomes" id="UP001595617"/>
    </source>
</evidence>
<reference evidence="2" key="1">
    <citation type="journal article" date="2019" name="Int. J. Syst. Evol. Microbiol.">
        <title>The Global Catalogue of Microorganisms (GCM) 10K type strain sequencing project: providing services to taxonomists for standard genome sequencing and annotation.</title>
        <authorList>
            <consortium name="The Broad Institute Genomics Platform"/>
            <consortium name="The Broad Institute Genome Sequencing Center for Infectious Disease"/>
            <person name="Wu L."/>
            <person name="Ma J."/>
        </authorList>
    </citation>
    <scope>NUCLEOTIDE SEQUENCE [LARGE SCALE GENOMIC DNA]</scope>
    <source>
        <strain evidence="2">IBRC 10765</strain>
    </source>
</reference>
<dbReference type="InterPro" id="IPR044691">
    <property type="entry name" value="DCC1_Trx"/>
</dbReference>
<dbReference type="EMBL" id="JBHRYR010000002">
    <property type="protein sequence ID" value="MFC3851735.1"/>
    <property type="molecule type" value="Genomic_DNA"/>
</dbReference>
<organism evidence="1 2">
    <name type="scientific">Saccharospirillum mangrovi</name>
    <dbReference type="NCBI Taxonomy" id="2161747"/>
    <lineage>
        <taxon>Bacteria</taxon>
        <taxon>Pseudomonadati</taxon>
        <taxon>Pseudomonadota</taxon>
        <taxon>Gammaproteobacteria</taxon>
        <taxon>Oceanospirillales</taxon>
        <taxon>Saccharospirillaceae</taxon>
        <taxon>Saccharospirillum</taxon>
    </lineage>
</organism>
<dbReference type="PANTHER" id="PTHR34290">
    <property type="entry name" value="SI:CH73-390P7.2"/>
    <property type="match status" value="1"/>
</dbReference>
<protein>
    <submittedName>
        <fullName evidence="1">Thiol-disulfide oxidoreductase DCC family protein</fullName>
    </submittedName>
</protein>
<dbReference type="Pfam" id="PF04134">
    <property type="entry name" value="DCC1-like"/>
    <property type="match status" value="1"/>
</dbReference>
<name>A0ABV7ZU77_9GAMM</name>